<evidence type="ECO:0000259" key="1">
    <source>
        <dbReference type="Pfam" id="PF25019"/>
    </source>
</evidence>
<feature type="domain" description="R13L1/DRL21-like LRR repeat region" evidence="1">
    <location>
        <begin position="91"/>
        <end position="212"/>
    </location>
</feature>
<dbReference type="PANTHER" id="PTHR47186:SF33">
    <property type="entry name" value="NB-ARC DOMAIN-CONTAINING PROTEIN"/>
    <property type="match status" value="1"/>
</dbReference>
<organism evidence="2 3">
    <name type="scientific">Pyrus ussuriensis x Pyrus communis</name>
    <dbReference type="NCBI Taxonomy" id="2448454"/>
    <lineage>
        <taxon>Eukaryota</taxon>
        <taxon>Viridiplantae</taxon>
        <taxon>Streptophyta</taxon>
        <taxon>Embryophyta</taxon>
        <taxon>Tracheophyta</taxon>
        <taxon>Spermatophyta</taxon>
        <taxon>Magnoliopsida</taxon>
        <taxon>eudicotyledons</taxon>
        <taxon>Gunneridae</taxon>
        <taxon>Pentapetalae</taxon>
        <taxon>rosids</taxon>
        <taxon>fabids</taxon>
        <taxon>Rosales</taxon>
        <taxon>Rosaceae</taxon>
        <taxon>Amygdaloideae</taxon>
        <taxon>Maleae</taxon>
        <taxon>Pyrus</taxon>
    </lineage>
</organism>
<dbReference type="Proteomes" id="UP000327157">
    <property type="component" value="Chromosome 2"/>
</dbReference>
<keyword evidence="3" id="KW-1185">Reference proteome</keyword>
<dbReference type="Pfam" id="PF25019">
    <property type="entry name" value="LRR_R13L1-DRL21"/>
    <property type="match status" value="1"/>
</dbReference>
<dbReference type="SUPFAM" id="SSF52058">
    <property type="entry name" value="L domain-like"/>
    <property type="match status" value="2"/>
</dbReference>
<reference evidence="2 3" key="3">
    <citation type="submission" date="2019-11" db="EMBL/GenBank/DDBJ databases">
        <title>A de novo genome assembly of a pear dwarfing rootstock.</title>
        <authorList>
            <person name="Wang F."/>
            <person name="Wang J."/>
            <person name="Li S."/>
            <person name="Zhang Y."/>
            <person name="Fang M."/>
            <person name="Ma L."/>
            <person name="Zhao Y."/>
            <person name="Jiang S."/>
        </authorList>
    </citation>
    <scope>NUCLEOTIDE SEQUENCE [LARGE SCALE GENOMIC DNA]</scope>
    <source>
        <strain evidence="2">S2</strain>
        <tissue evidence="2">Leaf</tissue>
    </source>
</reference>
<dbReference type="EMBL" id="SMOL01000157">
    <property type="protein sequence ID" value="KAB2627441.1"/>
    <property type="molecule type" value="Genomic_DNA"/>
</dbReference>
<sequence length="766" mass="85485">MEYLRYLDPSHTEMTSLPESVSTLYNLQTLILDHCSRLKALLTNLRNLSSLRHLNNSNVPALEVMPTELGRLTNLQTLQTFVVGKESGLGISEIGGLLQLRGPLHLSRLENVLDVQDAMKAKFVNKDGLDELVLEWSDKKDMKVEVLDSLRPHQNLQVLTITRYGGLKFPQWVGNPLFTNMVLVRLEGCNECQFLPPLGQLPSLKELYISGMSAVENVGIEFYGEGNLPFPLLDSLTFSRDQTKAFPCLKMLSISSCPKLEGSLPENLGLLSKLVIYGCEQLVVSIASYQKLCELSIRGCKEVVHRSECEFELLKAIELSGIFEFKLQTKGFLRGLANVKSMDIGDCEELTSSWENEKIVQQYLTSLHKLIIRGTSHSHVISFPELGFPPSLTDISVGQCSSFVHFARHQIAPKLRRISITSCKNLKSLIEDKEVEGSSFSSPSFMHEETSCLQDLVMINCPSVASLSFRGHLPRSLKQLLIRGNGLCHLTNLQRLWIRDSGNLVSVARGGFPTSNLKEIVIGLCNKLEASLIIFYSESFASSLEEGFPPNLISLHIHILNSCKLLLEWGLHRLTSLRVLSIDGEDPDVMLLPKSLIELHISNLPNLMKLGAGIQLLTSLVRLDIWGCPKLPSMEKEGLSLSVTQLSVDGSPMLEERCKPGIKGRYWPSIAPIPFMHIGDWNNARSPSYSCCRKLEERLKALVVGRKRAVQTNKVSSAQTLQSSYFLHPSLLEMFDIQSVHRSFFACRSLSHDHSSTLSAHVQLDA</sequence>
<name>A0A5N5HMM0_9ROSA</name>
<dbReference type="InterPro" id="IPR032675">
    <property type="entry name" value="LRR_dom_sf"/>
</dbReference>
<reference evidence="3" key="2">
    <citation type="submission" date="2019-10" db="EMBL/GenBank/DDBJ databases">
        <title>A de novo genome assembly of a pear dwarfing rootstock.</title>
        <authorList>
            <person name="Wang F."/>
            <person name="Wang J."/>
            <person name="Li S."/>
            <person name="Zhang Y."/>
            <person name="Fang M."/>
            <person name="Ma L."/>
            <person name="Zhao Y."/>
            <person name="Jiang S."/>
        </authorList>
    </citation>
    <scope>NUCLEOTIDE SEQUENCE [LARGE SCALE GENOMIC DNA]</scope>
</reference>
<reference evidence="2 3" key="1">
    <citation type="submission" date="2019-09" db="EMBL/GenBank/DDBJ databases">
        <authorList>
            <person name="Ou C."/>
        </authorList>
    </citation>
    <scope>NUCLEOTIDE SEQUENCE [LARGE SCALE GENOMIC DNA]</scope>
    <source>
        <strain evidence="2">S2</strain>
        <tissue evidence="2">Leaf</tissue>
    </source>
</reference>
<dbReference type="InterPro" id="IPR056789">
    <property type="entry name" value="LRR_R13L1-DRL21"/>
</dbReference>
<dbReference type="OrthoDB" id="1162129at2759"/>
<evidence type="ECO:0000313" key="2">
    <source>
        <dbReference type="EMBL" id="KAB2627441.1"/>
    </source>
</evidence>
<evidence type="ECO:0000313" key="3">
    <source>
        <dbReference type="Proteomes" id="UP000327157"/>
    </source>
</evidence>
<proteinExistence type="predicted"/>
<protein>
    <submittedName>
        <fullName evidence="2">Disease resistance RPP13-like protein 1</fullName>
    </submittedName>
</protein>
<gene>
    <name evidence="2" type="ORF">D8674_021059</name>
</gene>
<dbReference type="AlphaFoldDB" id="A0A5N5HMM0"/>
<comment type="caution">
    <text evidence="2">The sequence shown here is derived from an EMBL/GenBank/DDBJ whole genome shotgun (WGS) entry which is preliminary data.</text>
</comment>
<dbReference type="Gene3D" id="3.80.10.10">
    <property type="entry name" value="Ribonuclease Inhibitor"/>
    <property type="match status" value="3"/>
</dbReference>
<accession>A0A5N5HMM0</accession>
<dbReference type="PANTHER" id="PTHR47186">
    <property type="entry name" value="LEUCINE-RICH REPEAT-CONTAINING PROTEIN 57"/>
    <property type="match status" value="1"/>
</dbReference>